<dbReference type="PANTHER" id="PTHR43173">
    <property type="entry name" value="ABC1 FAMILY PROTEIN"/>
    <property type="match status" value="1"/>
</dbReference>
<dbReference type="GO" id="GO:0055088">
    <property type="term" value="P:lipid homeostasis"/>
    <property type="evidence" value="ECO:0007669"/>
    <property type="project" value="TreeGrafter"/>
</dbReference>
<organism evidence="3 4">
    <name type="scientific">Tetradesmus obliquus</name>
    <name type="common">Green alga</name>
    <name type="synonym">Acutodesmus obliquus</name>
    <dbReference type="NCBI Taxonomy" id="3088"/>
    <lineage>
        <taxon>Eukaryota</taxon>
        <taxon>Viridiplantae</taxon>
        <taxon>Chlorophyta</taxon>
        <taxon>core chlorophytes</taxon>
        <taxon>Chlorophyceae</taxon>
        <taxon>CS clade</taxon>
        <taxon>Sphaeropleales</taxon>
        <taxon>Scenedesmaceae</taxon>
        <taxon>Tetradesmus</taxon>
    </lineage>
</organism>
<dbReference type="InterPro" id="IPR011009">
    <property type="entry name" value="Kinase-like_dom_sf"/>
</dbReference>
<dbReference type="InterPro" id="IPR004147">
    <property type="entry name" value="ABC1_dom"/>
</dbReference>
<gene>
    <name evidence="3" type="ORF">BQ4739_LOCUS17135</name>
</gene>
<dbReference type="Pfam" id="PF03109">
    <property type="entry name" value="ABC1"/>
    <property type="match status" value="1"/>
</dbReference>
<comment type="similarity">
    <text evidence="1">Belongs to the protein kinase superfamily. ADCK protein kinase family.</text>
</comment>
<dbReference type="GO" id="GO:0007005">
    <property type="term" value="P:mitochondrion organization"/>
    <property type="evidence" value="ECO:0007669"/>
    <property type="project" value="TreeGrafter"/>
</dbReference>
<evidence type="ECO:0000313" key="4">
    <source>
        <dbReference type="Proteomes" id="UP000256970"/>
    </source>
</evidence>
<dbReference type="EMBL" id="FNXT01001265">
    <property type="protein sequence ID" value="SZX76763.1"/>
    <property type="molecule type" value="Genomic_DNA"/>
</dbReference>
<dbReference type="SUPFAM" id="SSF56112">
    <property type="entry name" value="Protein kinase-like (PK-like)"/>
    <property type="match status" value="1"/>
</dbReference>
<evidence type="ECO:0000256" key="1">
    <source>
        <dbReference type="ARBA" id="ARBA00009670"/>
    </source>
</evidence>
<protein>
    <recommendedName>
        <fullName evidence="2">ABC1 atypical kinase-like domain-containing protein</fullName>
    </recommendedName>
</protein>
<accession>A0A383WHM2</accession>
<dbReference type="PANTHER" id="PTHR43173:SF19">
    <property type="entry name" value="AARF DOMAIN-CONTAINING PROTEIN KINASE 1"/>
    <property type="match status" value="1"/>
</dbReference>
<dbReference type="CDD" id="cd13969">
    <property type="entry name" value="ADCK1-like"/>
    <property type="match status" value="1"/>
</dbReference>
<dbReference type="InterPro" id="IPR045307">
    <property type="entry name" value="ADCK1_dom"/>
</dbReference>
<feature type="domain" description="ABC1 atypical kinase-like" evidence="2">
    <location>
        <begin position="158"/>
        <end position="408"/>
    </location>
</feature>
<dbReference type="STRING" id="3088.A0A383WHM2"/>
<evidence type="ECO:0000313" key="3">
    <source>
        <dbReference type="EMBL" id="SZX76763.1"/>
    </source>
</evidence>
<dbReference type="InterPro" id="IPR051130">
    <property type="entry name" value="Mito_struct-func_regulator"/>
</dbReference>
<name>A0A383WHM2_TETOB</name>
<reference evidence="3 4" key="1">
    <citation type="submission" date="2016-10" db="EMBL/GenBank/DDBJ databases">
        <authorList>
            <person name="Cai Z."/>
        </authorList>
    </citation>
    <scope>NUCLEOTIDE SEQUENCE [LARGE SCALE GENOMIC DNA]</scope>
</reference>
<evidence type="ECO:0000259" key="2">
    <source>
        <dbReference type="Pfam" id="PF03109"/>
    </source>
</evidence>
<sequence>MHALRRLPVLLAQAASRSAWQAAQQQQHSSLAAAAPAAQKISIGAKYLFGIGAAAWASQSDSVAENARLAYLIPTRLARDVITAVSIVVDYKTALNAVPEGDEAALHDALHACHQRSADKLLKLCFDNGGIYIKLGQHIGQLDHLLPEEYVVTMRQHMLDKCPVSAWPEVAQIIREDLGQPPEVLFKEFSTTPIASASLAQVHVATAHDGSKLAVKVQHAGLRESCAADVTTIEFLVNAVRVVFPDFNYMWLVDEIKHNLPLELDFNHEIANAERCRRNLASPKSSVAKSVHVPAVYPQLTSARVLTMEFIEGVQVTDRPGLARLGIAPGALAQLVSQTFNEMIFIHGDVHCDPHAANLLVRRGPAGQPQLVLLDHGLYRQIDDGFRREYAALWRALIFSDKAGIKQHAESMNAGDAYPLFAAMLTMRPWDQIVDFDPQLEHLSLTSNKQEKDMLRGYAAIYAKQIGDLLLRMPRPLLLLLKTNDCLRSVDLSLGAPINTFVITAKTCNRALAEMDMQQSPGVGSWLSARASMLRVEFIMAAMRVMGLWVAVQRALGLGAAAGAGSGLGNGGVVYDEGVLEQHRRAAEAGIVLAAQADDSARTAAATAA</sequence>
<dbReference type="Proteomes" id="UP000256970">
    <property type="component" value="Unassembled WGS sequence"/>
</dbReference>
<proteinExistence type="inferred from homology"/>
<dbReference type="AlphaFoldDB" id="A0A383WHM2"/>
<keyword evidence="4" id="KW-1185">Reference proteome</keyword>
<dbReference type="GO" id="GO:0005743">
    <property type="term" value="C:mitochondrial inner membrane"/>
    <property type="evidence" value="ECO:0007669"/>
    <property type="project" value="TreeGrafter"/>
</dbReference>